<reference evidence="15" key="1">
    <citation type="submission" date="2016-11" db="EMBL/GenBank/DDBJ databases">
        <authorList>
            <person name="Varghese N."/>
            <person name="Submissions S."/>
        </authorList>
    </citation>
    <scope>NUCLEOTIDE SEQUENCE [LARGE SCALE GENOMIC DNA]</scope>
    <source>
        <strain evidence="15">DSM 9756</strain>
    </source>
</reference>
<evidence type="ECO:0000256" key="7">
    <source>
        <dbReference type="ARBA" id="ARBA00038437"/>
    </source>
</evidence>
<evidence type="ECO:0000256" key="8">
    <source>
        <dbReference type="PROSITE-ProRule" id="PRU00552"/>
    </source>
</evidence>
<feature type="region of interest" description="Disordered" evidence="10">
    <location>
        <begin position="437"/>
        <end position="491"/>
    </location>
</feature>
<dbReference type="Proteomes" id="UP000184076">
    <property type="component" value="Unassembled WGS sequence"/>
</dbReference>
<dbReference type="PANTHER" id="PTHR47959:SF10">
    <property type="entry name" value="ATP-DEPENDENT RNA HELICASE RHLB"/>
    <property type="match status" value="1"/>
</dbReference>
<evidence type="ECO:0000259" key="11">
    <source>
        <dbReference type="PROSITE" id="PS51192"/>
    </source>
</evidence>
<dbReference type="SUPFAM" id="SSF52540">
    <property type="entry name" value="P-loop containing nucleoside triphosphate hydrolases"/>
    <property type="match status" value="1"/>
</dbReference>
<dbReference type="GO" id="GO:0016787">
    <property type="term" value="F:hydrolase activity"/>
    <property type="evidence" value="ECO:0007669"/>
    <property type="project" value="UniProtKB-KW"/>
</dbReference>
<evidence type="ECO:0000259" key="12">
    <source>
        <dbReference type="PROSITE" id="PS51194"/>
    </source>
</evidence>
<name>A0A1M5DW70_9BACT</name>
<proteinExistence type="inferred from homology"/>
<organism evidence="14 15">
    <name type="scientific">Desulfacinum infernum DSM 9756</name>
    <dbReference type="NCBI Taxonomy" id="1121391"/>
    <lineage>
        <taxon>Bacteria</taxon>
        <taxon>Pseudomonadati</taxon>
        <taxon>Thermodesulfobacteriota</taxon>
        <taxon>Syntrophobacteria</taxon>
        <taxon>Syntrophobacterales</taxon>
        <taxon>Syntrophobacteraceae</taxon>
        <taxon>Desulfacinum</taxon>
    </lineage>
</organism>
<dbReference type="PROSITE" id="PS51194">
    <property type="entry name" value="HELICASE_CTER"/>
    <property type="match status" value="1"/>
</dbReference>
<feature type="domain" description="Helicase ATP-binding" evidence="11">
    <location>
        <begin position="87"/>
        <end position="262"/>
    </location>
</feature>
<dbReference type="EMBL" id="FQVB01000025">
    <property type="protein sequence ID" value="SHF71091.1"/>
    <property type="molecule type" value="Genomic_DNA"/>
</dbReference>
<evidence type="ECO:0000256" key="5">
    <source>
        <dbReference type="ARBA" id="ARBA00022840"/>
    </source>
</evidence>
<gene>
    <name evidence="14" type="ORF">SAMN02745206_02515</name>
</gene>
<dbReference type="PROSITE" id="PS51192">
    <property type="entry name" value="HELICASE_ATP_BIND_1"/>
    <property type="match status" value="1"/>
</dbReference>
<feature type="region of interest" description="Disordered" evidence="10">
    <location>
        <begin position="20"/>
        <end position="47"/>
    </location>
</feature>
<dbReference type="RefSeq" id="WP_218588446.1">
    <property type="nucleotide sequence ID" value="NZ_FQVB01000025.1"/>
</dbReference>
<dbReference type="InterPro" id="IPR011545">
    <property type="entry name" value="DEAD/DEAH_box_helicase_dom"/>
</dbReference>
<dbReference type="InterPro" id="IPR023554">
    <property type="entry name" value="RNA_helicase_ATP-dep_RhlB"/>
</dbReference>
<keyword evidence="5 9" id="KW-0067">ATP-binding</keyword>
<evidence type="ECO:0000256" key="9">
    <source>
        <dbReference type="RuleBase" id="RU000492"/>
    </source>
</evidence>
<dbReference type="InterPro" id="IPR014001">
    <property type="entry name" value="Helicase_ATP-bd"/>
</dbReference>
<feature type="domain" description="DEAD-box RNA helicase Q" evidence="13">
    <location>
        <begin position="56"/>
        <end position="84"/>
    </location>
</feature>
<dbReference type="InterPro" id="IPR000629">
    <property type="entry name" value="RNA-helicase_DEAD-box_CS"/>
</dbReference>
<keyword evidence="6" id="KW-0694">RNA-binding</keyword>
<dbReference type="STRING" id="1121391.SAMN02745206_02515"/>
<dbReference type="InterPro" id="IPR014014">
    <property type="entry name" value="RNA_helicase_DEAD_Q_motif"/>
</dbReference>
<keyword evidence="15" id="KW-1185">Reference proteome</keyword>
<evidence type="ECO:0000256" key="3">
    <source>
        <dbReference type="ARBA" id="ARBA00022801"/>
    </source>
</evidence>
<comment type="similarity">
    <text evidence="7 9">Belongs to the DEAD box helicase family.</text>
</comment>
<dbReference type="CDD" id="cd00268">
    <property type="entry name" value="DEADc"/>
    <property type="match status" value="1"/>
</dbReference>
<keyword evidence="4 9" id="KW-0347">Helicase</keyword>
<evidence type="ECO:0000313" key="15">
    <source>
        <dbReference type="Proteomes" id="UP000184076"/>
    </source>
</evidence>
<feature type="compositionally biased region" description="Basic residues" evidence="10">
    <location>
        <begin position="437"/>
        <end position="451"/>
    </location>
</feature>
<keyword evidence="1" id="KW-0963">Cytoplasm</keyword>
<dbReference type="InterPro" id="IPR044742">
    <property type="entry name" value="DEAD/DEAH_RhlB"/>
</dbReference>
<dbReference type="InterPro" id="IPR050079">
    <property type="entry name" value="DEAD_box_RNA_helicase"/>
</dbReference>
<evidence type="ECO:0000313" key="14">
    <source>
        <dbReference type="EMBL" id="SHF71091.1"/>
    </source>
</evidence>
<dbReference type="Gene3D" id="3.40.50.300">
    <property type="entry name" value="P-loop containing nucleotide triphosphate hydrolases"/>
    <property type="match status" value="2"/>
</dbReference>
<dbReference type="SMART" id="SM00490">
    <property type="entry name" value="HELICc"/>
    <property type="match status" value="1"/>
</dbReference>
<dbReference type="PANTHER" id="PTHR47959">
    <property type="entry name" value="ATP-DEPENDENT RNA HELICASE RHLE-RELATED"/>
    <property type="match status" value="1"/>
</dbReference>
<dbReference type="GO" id="GO:0003724">
    <property type="term" value="F:RNA helicase activity"/>
    <property type="evidence" value="ECO:0007669"/>
    <property type="project" value="InterPro"/>
</dbReference>
<dbReference type="PROSITE" id="PS51195">
    <property type="entry name" value="Q_MOTIF"/>
    <property type="match status" value="1"/>
</dbReference>
<dbReference type="InterPro" id="IPR001650">
    <property type="entry name" value="Helicase_C-like"/>
</dbReference>
<evidence type="ECO:0000256" key="1">
    <source>
        <dbReference type="ARBA" id="ARBA00022490"/>
    </source>
</evidence>
<dbReference type="GO" id="GO:0005829">
    <property type="term" value="C:cytosol"/>
    <property type="evidence" value="ECO:0007669"/>
    <property type="project" value="TreeGrafter"/>
</dbReference>
<accession>A0A1M5DW70</accession>
<sequence>MLKRIIHFFRDLFRSPSRNVAVEPSEPVQSTDPVEPSDPPVLPEARKARSDVGQGLPFADLDLAPEILKGLHEAGYVRCTPIQEKSLPITLKGKDIAAQAQTGSGKTAVFLVTIFQKLCGQKELADACHALILAPTRELALQIQADAELLGKYLPLRTAAIYGGVGYQTQIEALKQGAHVVIATPGRLIDLMKQGLFRPQDVSLLVIDEADRMLDMGFVKDLRYIMGKLPPYSRRQTMLFSATLSLRVLELTYQYMNVPEEVVIDPEKLVVETIHQELYHVGRPEKFSLFLGLLQKEKPERALVFCNTKVQTSWVADRLVGNGYRARAITGDLPQARRIKLLERFKAGEIQILVATDVASRGLHVEDVTHVFNYDVPQDPEEFVHRIGRTARAGKEGRAITLCCEDDVYALENVEKLLGSKIPVEWADDDLFVADKAKKKRTRRPPRKRKTGSGPPEAKAGKETPTAPKRRRRRPRKNKKRKTETAADGGK</sequence>
<dbReference type="CDD" id="cd18787">
    <property type="entry name" value="SF2_C_DEAD"/>
    <property type="match status" value="1"/>
</dbReference>
<keyword evidence="2 9" id="KW-0547">Nucleotide-binding</keyword>
<dbReference type="GO" id="GO:0003723">
    <property type="term" value="F:RNA binding"/>
    <property type="evidence" value="ECO:0007669"/>
    <property type="project" value="UniProtKB-KW"/>
</dbReference>
<dbReference type="SMART" id="SM00487">
    <property type="entry name" value="DEXDc"/>
    <property type="match status" value="1"/>
</dbReference>
<dbReference type="HAMAP" id="MF_00661">
    <property type="entry name" value="DEAD_helicase_RhlB"/>
    <property type="match status" value="1"/>
</dbReference>
<evidence type="ECO:0000256" key="10">
    <source>
        <dbReference type="SAM" id="MobiDB-lite"/>
    </source>
</evidence>
<protein>
    <submittedName>
        <fullName evidence="14">ATP-dependent RNA helicase RhlB</fullName>
    </submittedName>
</protein>
<dbReference type="InterPro" id="IPR027417">
    <property type="entry name" value="P-loop_NTPase"/>
</dbReference>
<evidence type="ECO:0000256" key="6">
    <source>
        <dbReference type="ARBA" id="ARBA00022884"/>
    </source>
</evidence>
<dbReference type="Pfam" id="PF00271">
    <property type="entry name" value="Helicase_C"/>
    <property type="match status" value="1"/>
</dbReference>
<dbReference type="PROSITE" id="PS00039">
    <property type="entry name" value="DEAD_ATP_HELICASE"/>
    <property type="match status" value="1"/>
</dbReference>
<dbReference type="AlphaFoldDB" id="A0A1M5DW70"/>
<evidence type="ECO:0000256" key="4">
    <source>
        <dbReference type="ARBA" id="ARBA00022806"/>
    </source>
</evidence>
<dbReference type="GO" id="GO:0005524">
    <property type="term" value="F:ATP binding"/>
    <property type="evidence" value="ECO:0007669"/>
    <property type="project" value="UniProtKB-KW"/>
</dbReference>
<evidence type="ECO:0000259" key="13">
    <source>
        <dbReference type="PROSITE" id="PS51195"/>
    </source>
</evidence>
<dbReference type="Pfam" id="PF00270">
    <property type="entry name" value="DEAD"/>
    <property type="match status" value="1"/>
</dbReference>
<feature type="domain" description="Helicase C-terminal" evidence="12">
    <location>
        <begin position="286"/>
        <end position="439"/>
    </location>
</feature>
<feature type="short sequence motif" description="Q motif" evidence="8">
    <location>
        <begin position="56"/>
        <end position="84"/>
    </location>
</feature>
<keyword evidence="3 9" id="KW-0378">Hydrolase</keyword>
<evidence type="ECO:0000256" key="2">
    <source>
        <dbReference type="ARBA" id="ARBA00022741"/>
    </source>
</evidence>
<feature type="compositionally biased region" description="Basic residues" evidence="10">
    <location>
        <begin position="468"/>
        <end position="482"/>
    </location>
</feature>